<feature type="non-terminal residue" evidence="1">
    <location>
        <position position="1"/>
    </location>
</feature>
<sequence length="50" mass="5304">MGGFLKERHGQVVLVVKQGSKHGRNHTEGEAWAGGVVMVCKENGLNMGLG</sequence>
<comment type="caution">
    <text evidence="1">The sequence shown here is derived from an EMBL/GenBank/DDBJ whole genome shotgun (WGS) entry which is preliminary data.</text>
</comment>
<dbReference type="Proteomes" id="UP001341840">
    <property type="component" value="Unassembled WGS sequence"/>
</dbReference>
<gene>
    <name evidence="1" type="ORF">PIB30_058146</name>
</gene>
<name>A0ABU6YKI4_9FABA</name>
<reference evidence="1 2" key="1">
    <citation type="journal article" date="2023" name="Plants (Basel)">
        <title>Bridging the Gap: Combining Genomics and Transcriptomics Approaches to Understand Stylosanthes scabra, an Orphan Legume from the Brazilian Caatinga.</title>
        <authorList>
            <person name="Ferreira-Neto J.R.C."/>
            <person name="da Silva M.D."/>
            <person name="Binneck E."/>
            <person name="de Melo N.F."/>
            <person name="da Silva R.H."/>
            <person name="de Melo A.L.T.M."/>
            <person name="Pandolfi V."/>
            <person name="Bustamante F.O."/>
            <person name="Brasileiro-Vidal A.C."/>
            <person name="Benko-Iseppon A.M."/>
        </authorList>
    </citation>
    <scope>NUCLEOTIDE SEQUENCE [LARGE SCALE GENOMIC DNA]</scope>
    <source>
        <tissue evidence="1">Leaves</tissue>
    </source>
</reference>
<organism evidence="1 2">
    <name type="scientific">Stylosanthes scabra</name>
    <dbReference type="NCBI Taxonomy" id="79078"/>
    <lineage>
        <taxon>Eukaryota</taxon>
        <taxon>Viridiplantae</taxon>
        <taxon>Streptophyta</taxon>
        <taxon>Embryophyta</taxon>
        <taxon>Tracheophyta</taxon>
        <taxon>Spermatophyta</taxon>
        <taxon>Magnoliopsida</taxon>
        <taxon>eudicotyledons</taxon>
        <taxon>Gunneridae</taxon>
        <taxon>Pentapetalae</taxon>
        <taxon>rosids</taxon>
        <taxon>fabids</taxon>
        <taxon>Fabales</taxon>
        <taxon>Fabaceae</taxon>
        <taxon>Papilionoideae</taxon>
        <taxon>50 kb inversion clade</taxon>
        <taxon>dalbergioids sensu lato</taxon>
        <taxon>Dalbergieae</taxon>
        <taxon>Pterocarpus clade</taxon>
        <taxon>Stylosanthes</taxon>
    </lineage>
</organism>
<protein>
    <submittedName>
        <fullName evidence="1">Uncharacterized protein</fullName>
    </submittedName>
</protein>
<evidence type="ECO:0000313" key="2">
    <source>
        <dbReference type="Proteomes" id="UP001341840"/>
    </source>
</evidence>
<proteinExistence type="predicted"/>
<evidence type="ECO:0000313" key="1">
    <source>
        <dbReference type="EMBL" id="MED6209789.1"/>
    </source>
</evidence>
<accession>A0ABU6YKI4</accession>
<dbReference type="EMBL" id="JASCZI010242140">
    <property type="protein sequence ID" value="MED6209789.1"/>
    <property type="molecule type" value="Genomic_DNA"/>
</dbReference>
<keyword evidence="2" id="KW-1185">Reference proteome</keyword>